<dbReference type="RefSeq" id="XP_014485596.1">
    <property type="nucleotide sequence ID" value="XM_014630110.1"/>
</dbReference>
<name>A0A6P3Y3Y2_DINQU</name>
<keyword evidence="2" id="KW-1185">Reference proteome</keyword>
<dbReference type="OrthoDB" id="2133912at2759"/>
<dbReference type="PANTHER" id="PTHR14240">
    <property type="entry name" value="RETINITIS PIGMENTOSA GTPASE REGULATOR-INTERACTING PROTEIN"/>
    <property type="match status" value="1"/>
</dbReference>
<evidence type="ECO:0000313" key="4">
    <source>
        <dbReference type="RefSeq" id="XP_014485592.1"/>
    </source>
</evidence>
<accession>A0A6P3Y3Y2</accession>
<dbReference type="RefSeq" id="XP_014485594.1">
    <property type="nucleotide sequence ID" value="XM_014630108.1"/>
</dbReference>
<evidence type="ECO:0000313" key="6">
    <source>
        <dbReference type="RefSeq" id="XP_014485594.1"/>
    </source>
</evidence>
<feature type="coiled-coil region" evidence="1">
    <location>
        <begin position="220"/>
        <end position="254"/>
    </location>
</feature>
<evidence type="ECO:0000313" key="3">
    <source>
        <dbReference type="RefSeq" id="XP_014485591.1"/>
    </source>
</evidence>
<dbReference type="Proteomes" id="UP000515204">
    <property type="component" value="Unplaced"/>
</dbReference>
<evidence type="ECO:0000313" key="5">
    <source>
        <dbReference type="RefSeq" id="XP_014485593.1"/>
    </source>
</evidence>
<dbReference type="GeneID" id="106750054"/>
<dbReference type="PANTHER" id="PTHR14240:SF1">
    <property type="entry name" value="PROTEIN FANTOM-RELATED"/>
    <property type="match status" value="1"/>
</dbReference>
<dbReference type="RefSeq" id="XP_014485591.1">
    <property type="nucleotide sequence ID" value="XM_014630105.1"/>
</dbReference>
<dbReference type="InterPro" id="IPR031139">
    <property type="entry name" value="RPGRIP1_fam"/>
</dbReference>
<evidence type="ECO:0000313" key="2">
    <source>
        <dbReference type="Proteomes" id="UP000515204"/>
    </source>
</evidence>
<proteinExistence type="predicted"/>
<protein>
    <submittedName>
        <fullName evidence="3 4">Protein fantom-like</fullName>
    </submittedName>
</protein>
<dbReference type="KEGG" id="dqu:106750054"/>
<keyword evidence="1" id="KW-0175">Coiled coil</keyword>
<feature type="coiled-coil region" evidence="1">
    <location>
        <begin position="167"/>
        <end position="194"/>
    </location>
</feature>
<dbReference type="RefSeq" id="XP_014485592.1">
    <property type="nucleotide sequence ID" value="XM_014630106.1"/>
</dbReference>
<dbReference type="GO" id="GO:1905515">
    <property type="term" value="P:non-motile cilium assembly"/>
    <property type="evidence" value="ECO:0007669"/>
    <property type="project" value="TreeGrafter"/>
</dbReference>
<dbReference type="AlphaFoldDB" id="A0A6P3Y3Y2"/>
<organism evidence="2 3">
    <name type="scientific">Dinoponera quadriceps</name>
    <name type="common">South American ant</name>
    <dbReference type="NCBI Taxonomy" id="609295"/>
    <lineage>
        <taxon>Eukaryota</taxon>
        <taxon>Metazoa</taxon>
        <taxon>Ecdysozoa</taxon>
        <taxon>Arthropoda</taxon>
        <taxon>Hexapoda</taxon>
        <taxon>Insecta</taxon>
        <taxon>Pterygota</taxon>
        <taxon>Neoptera</taxon>
        <taxon>Endopterygota</taxon>
        <taxon>Hymenoptera</taxon>
        <taxon>Apocrita</taxon>
        <taxon>Aculeata</taxon>
        <taxon>Formicoidea</taxon>
        <taxon>Formicidae</taxon>
        <taxon>Ponerinae</taxon>
        <taxon>Ponerini</taxon>
        <taxon>Dinoponera</taxon>
    </lineage>
</organism>
<reference evidence="3 4" key="1">
    <citation type="submission" date="2025-04" db="UniProtKB">
        <authorList>
            <consortium name="RefSeq"/>
        </authorList>
    </citation>
    <scope>IDENTIFICATION</scope>
</reference>
<evidence type="ECO:0000313" key="7">
    <source>
        <dbReference type="RefSeq" id="XP_014485596.1"/>
    </source>
</evidence>
<dbReference type="GO" id="GO:0035869">
    <property type="term" value="C:ciliary transition zone"/>
    <property type="evidence" value="ECO:0007669"/>
    <property type="project" value="TreeGrafter"/>
</dbReference>
<gene>
    <name evidence="3 4 5 6 7" type="primary">LOC106750054</name>
</gene>
<evidence type="ECO:0000256" key="1">
    <source>
        <dbReference type="SAM" id="Coils"/>
    </source>
</evidence>
<sequence length="558" mass="63163">MADDPDILLKEGSCTDTLISAIDPRERHLICKLDRYQLEDKYLRLLDEASNLKKLSNCQEDKIKRLGTKLIRLAGNPRSCGVSLDIASDDKNRMSALELENAKLKEKITVMKNQLLSHTMKGRSSSHSRNLVRPTSSGLVTCRSENNRSRVPSCQCIVDAGHDDSDVQNYLVKIEKLEVQKKEMADRITDLEKELALYATSSQREKVADNVEYIRVWRQMKQLNEKLITAQDKNAALNAEMNDLKTTIEQTTKNNQEIAAVLTSERTRIAEMDGQMLKAKNSQLALREKEEQIRDLTSEMKILQQHNNELVALSSKYGQLEMENIELKKKLSEHVHEQRTLRTAFNNDQANIVALQVTNEQLLAKLQDLQATIDILTVQLTSVQKQNEKRDAAMASPSSAPAYVASEKETVTSKQACSTSVEQCKKCCEMYDKITQLEKAVDSARRSWQSSVKSVQTITTPVNMREQSVMTIVEAEEETHSRLPQSPLKEGIANHETNSLSREKILKLLDQAQINTPLDASKISQKREEYTDVLDVAQAQRHRQVVPLEKLLFGDSNC</sequence>
<feature type="coiled-coil region" evidence="1">
    <location>
        <begin position="279"/>
        <end position="386"/>
    </location>
</feature>
<feature type="coiled-coil region" evidence="1">
    <location>
        <begin position="87"/>
        <end position="114"/>
    </location>
</feature>
<dbReference type="RefSeq" id="XP_014485593.1">
    <property type="nucleotide sequence ID" value="XM_014630107.1"/>
</dbReference>